<dbReference type="HOGENOM" id="CLU_1248478_0_0_11"/>
<feature type="transmembrane region" description="Helical" evidence="1">
    <location>
        <begin position="104"/>
        <end position="120"/>
    </location>
</feature>
<feature type="transmembrane region" description="Helical" evidence="1">
    <location>
        <begin position="163"/>
        <end position="182"/>
    </location>
</feature>
<keyword evidence="1" id="KW-0472">Membrane</keyword>
<dbReference type="Proteomes" id="UP000018291">
    <property type="component" value="Unassembled WGS sequence"/>
</dbReference>
<protein>
    <submittedName>
        <fullName evidence="2">Uncharacterized protein</fullName>
    </submittedName>
</protein>
<comment type="caution">
    <text evidence="2">The sequence shown here is derived from an EMBL/GenBank/DDBJ whole genome shotgun (WGS) entry which is preliminary data.</text>
</comment>
<proteinExistence type="predicted"/>
<reference evidence="2 3" key="1">
    <citation type="journal article" date="2013" name="ISME J.">
        <title>Metabolic model for the filamentous 'Candidatus Microthrix parvicella' based on genomic and metagenomic analyses.</title>
        <authorList>
            <person name="Jon McIlroy S."/>
            <person name="Kristiansen R."/>
            <person name="Albertsen M."/>
            <person name="Michael Karst S."/>
            <person name="Rossetti S."/>
            <person name="Lund Nielsen J."/>
            <person name="Tandoi V."/>
            <person name="James Seviour R."/>
            <person name="Nielsen P.H."/>
        </authorList>
    </citation>
    <scope>NUCLEOTIDE SEQUENCE [LARGE SCALE GENOMIC DNA]</scope>
    <source>
        <strain evidence="2 3">RN1</strain>
    </source>
</reference>
<keyword evidence="3" id="KW-1185">Reference proteome</keyword>
<feature type="transmembrane region" description="Helical" evidence="1">
    <location>
        <begin position="27"/>
        <end position="48"/>
    </location>
</feature>
<feature type="transmembrane region" description="Helical" evidence="1">
    <location>
        <begin position="68"/>
        <end position="97"/>
    </location>
</feature>
<gene>
    <name evidence="2" type="ORF">BN381_170011</name>
</gene>
<dbReference type="EMBL" id="CANL01000009">
    <property type="protein sequence ID" value="CCM63090.1"/>
    <property type="molecule type" value="Genomic_DNA"/>
</dbReference>
<keyword evidence="1" id="KW-1133">Transmembrane helix</keyword>
<name>R4YXU2_9ACTN</name>
<dbReference type="eggNOG" id="ENOG50331QX">
    <property type="taxonomic scope" value="Bacteria"/>
</dbReference>
<dbReference type="AlphaFoldDB" id="R4YXU2"/>
<feature type="transmembrane region" description="Helical" evidence="1">
    <location>
        <begin position="126"/>
        <end position="143"/>
    </location>
</feature>
<evidence type="ECO:0000313" key="2">
    <source>
        <dbReference type="EMBL" id="CCM63090.1"/>
    </source>
</evidence>
<accession>R4YXU2</accession>
<keyword evidence="1" id="KW-0812">Transmembrane</keyword>
<sequence length="228" mass="24900">MTVDDPQEANDSRVVERTRPVELPGGAAPLAAWLFVFLVVRLFAISGYNWDTAFLVSTTLGLDDGLRILFGSFMTGRLVVAPLLVVMLPLLVAAFLWSPSGRRPTVVLLAGLAISALLSLTMSFRAWWLLPITAAVFGALVLVRQLRLDSFPRRALTAAIERLGWILAAGMLLVALLTQTPWVPRERIETTNGTVTGYVLSIDPGYLNVLTEDHEFVIILSGDVLSRS</sequence>
<evidence type="ECO:0000256" key="1">
    <source>
        <dbReference type="SAM" id="Phobius"/>
    </source>
</evidence>
<organism evidence="2 3">
    <name type="scientific">Candidatus Neomicrothrix parvicella RN1</name>
    <dbReference type="NCBI Taxonomy" id="1229780"/>
    <lineage>
        <taxon>Bacteria</taxon>
        <taxon>Bacillati</taxon>
        <taxon>Actinomycetota</taxon>
        <taxon>Acidimicrobiia</taxon>
        <taxon>Acidimicrobiales</taxon>
        <taxon>Microthrixaceae</taxon>
        <taxon>Candidatus Neomicrothrix</taxon>
    </lineage>
</organism>
<evidence type="ECO:0000313" key="3">
    <source>
        <dbReference type="Proteomes" id="UP000018291"/>
    </source>
</evidence>